<reference evidence="2" key="1">
    <citation type="submission" date="2025-08" db="UniProtKB">
        <authorList>
            <consortium name="Ensembl"/>
        </authorList>
    </citation>
    <scope>IDENTIFICATION</scope>
</reference>
<evidence type="ECO:0000313" key="2">
    <source>
        <dbReference type="Ensembl" id="ENSCLMP00005016882.1"/>
    </source>
</evidence>
<dbReference type="AlphaFoldDB" id="A0A8C2XG56"/>
<sequence length="135" mass="15475">MVMPLADLRAIYELHFCDGVIVGSLKPKGCVRETFAWKHAYNYLSNEPATRDHACTPSTPSLTFVLRSRPHIVHLKTRVWKRNPKGRDGQAHLPPRETKTFNSDPARKSATQPQKKWWSYHPESHGADESYNSHV</sequence>
<reference evidence="2" key="2">
    <citation type="submission" date="2025-09" db="UniProtKB">
        <authorList>
            <consortium name="Ensembl"/>
        </authorList>
    </citation>
    <scope>IDENTIFICATION</scope>
</reference>
<proteinExistence type="predicted"/>
<dbReference type="InterPro" id="IPR036388">
    <property type="entry name" value="WH-like_DNA-bd_sf"/>
</dbReference>
<dbReference type="Gene3D" id="1.10.10.10">
    <property type="entry name" value="Winged helix-like DNA-binding domain superfamily/Winged helix DNA-binding domain"/>
    <property type="match status" value="1"/>
</dbReference>
<organism evidence="2 3">
    <name type="scientific">Cyclopterus lumpus</name>
    <name type="common">Lumpsucker</name>
    <dbReference type="NCBI Taxonomy" id="8103"/>
    <lineage>
        <taxon>Eukaryota</taxon>
        <taxon>Metazoa</taxon>
        <taxon>Chordata</taxon>
        <taxon>Craniata</taxon>
        <taxon>Vertebrata</taxon>
        <taxon>Euteleostomi</taxon>
        <taxon>Actinopterygii</taxon>
        <taxon>Neopterygii</taxon>
        <taxon>Teleostei</taxon>
        <taxon>Neoteleostei</taxon>
        <taxon>Acanthomorphata</taxon>
        <taxon>Eupercaria</taxon>
        <taxon>Perciformes</taxon>
        <taxon>Cottioidei</taxon>
        <taxon>Cottales</taxon>
        <taxon>Cyclopteridae</taxon>
        <taxon>Cyclopterus</taxon>
    </lineage>
</organism>
<accession>A0A8C2XG56</accession>
<feature type="region of interest" description="Disordered" evidence="1">
    <location>
        <begin position="80"/>
        <end position="135"/>
    </location>
</feature>
<evidence type="ECO:0000313" key="3">
    <source>
        <dbReference type="Proteomes" id="UP000694565"/>
    </source>
</evidence>
<name>A0A8C2XG56_CYCLU</name>
<dbReference type="Proteomes" id="UP000694565">
    <property type="component" value="Unplaced"/>
</dbReference>
<evidence type="ECO:0000256" key="1">
    <source>
        <dbReference type="SAM" id="MobiDB-lite"/>
    </source>
</evidence>
<protein>
    <submittedName>
        <fullName evidence="2">Uncharacterized protein</fullName>
    </submittedName>
</protein>
<feature type="compositionally biased region" description="Basic and acidic residues" evidence="1">
    <location>
        <begin position="85"/>
        <end position="99"/>
    </location>
</feature>
<dbReference type="Ensembl" id="ENSCLMT00005017882.1">
    <property type="protein sequence ID" value="ENSCLMP00005016882.1"/>
    <property type="gene ID" value="ENSCLMG00005008701.1"/>
</dbReference>
<keyword evidence="3" id="KW-1185">Reference proteome</keyword>